<comment type="caution">
    <text evidence="3">The sequence shown here is derived from an EMBL/GenBank/DDBJ whole genome shotgun (WGS) entry which is preliminary data.</text>
</comment>
<evidence type="ECO:0000256" key="2">
    <source>
        <dbReference type="SAM" id="Phobius"/>
    </source>
</evidence>
<name>A0A3R7HK98_9EURY</name>
<keyword evidence="2" id="KW-0472">Membrane</keyword>
<dbReference type="EMBL" id="RAPO01000001">
    <property type="protein sequence ID" value="RKD97596.1"/>
    <property type="molecule type" value="Genomic_DNA"/>
</dbReference>
<keyword evidence="2" id="KW-1133">Transmembrane helix</keyword>
<evidence type="ECO:0000256" key="1">
    <source>
        <dbReference type="SAM" id="MobiDB-lite"/>
    </source>
</evidence>
<protein>
    <submittedName>
        <fullName evidence="3">LPXTG-motif cell wall-anchored protein</fullName>
    </submittedName>
</protein>
<evidence type="ECO:0000313" key="3">
    <source>
        <dbReference type="EMBL" id="RKD97596.1"/>
    </source>
</evidence>
<proteinExistence type="predicted"/>
<dbReference type="AlphaFoldDB" id="A0A3R7HK98"/>
<organism evidence="3 4">
    <name type="scientific">Halopiger aswanensis</name>
    <dbReference type="NCBI Taxonomy" id="148449"/>
    <lineage>
        <taxon>Archaea</taxon>
        <taxon>Methanobacteriati</taxon>
        <taxon>Methanobacteriota</taxon>
        <taxon>Stenosarchaea group</taxon>
        <taxon>Halobacteria</taxon>
        <taxon>Halobacteriales</taxon>
        <taxon>Natrialbaceae</taxon>
        <taxon>Halopiger</taxon>
    </lineage>
</organism>
<accession>A0A3R7HK98</accession>
<reference evidence="3 4" key="1">
    <citation type="submission" date="2018-09" db="EMBL/GenBank/DDBJ databases">
        <title>Genomic Encyclopedia of Archaeal and Bacterial Type Strains, Phase II (KMG-II): from individual species to whole genera.</title>
        <authorList>
            <person name="Goeker M."/>
        </authorList>
    </citation>
    <scope>NUCLEOTIDE SEQUENCE [LARGE SCALE GENOMIC DNA]</scope>
    <source>
        <strain evidence="3 4">DSM 13151</strain>
    </source>
</reference>
<dbReference type="NCBIfam" id="TIGR01167">
    <property type="entry name" value="LPXTG_anchor"/>
    <property type="match status" value="1"/>
</dbReference>
<dbReference type="Proteomes" id="UP000283805">
    <property type="component" value="Unassembled WGS sequence"/>
</dbReference>
<evidence type="ECO:0000313" key="4">
    <source>
        <dbReference type="Proteomes" id="UP000283805"/>
    </source>
</evidence>
<gene>
    <name evidence="3" type="ORF">ATJ93_0585</name>
</gene>
<feature type="transmembrane region" description="Helical" evidence="2">
    <location>
        <begin position="30"/>
        <end position="49"/>
    </location>
</feature>
<keyword evidence="2" id="KW-0812">Transmembrane</keyword>
<sequence>MFDDRPPAETVRSTSEAAPAPGRDDSSRSALLAGALVLALLLVGIVLGVRRREEPGLEPPF</sequence>
<dbReference type="RefSeq" id="WP_120243115.1">
    <property type="nucleotide sequence ID" value="NZ_RAPO01000001.1"/>
</dbReference>
<keyword evidence="4" id="KW-1185">Reference proteome</keyword>
<feature type="region of interest" description="Disordered" evidence="1">
    <location>
        <begin position="1"/>
        <end position="27"/>
    </location>
</feature>